<evidence type="ECO:0000256" key="1">
    <source>
        <dbReference type="ARBA" id="ARBA00004123"/>
    </source>
</evidence>
<keyword evidence="4" id="KW-0863">Zinc-finger</keyword>
<feature type="region of interest" description="Disordered" evidence="9">
    <location>
        <begin position="1"/>
        <end position="24"/>
    </location>
</feature>
<evidence type="ECO:0000256" key="9">
    <source>
        <dbReference type="SAM" id="MobiDB-lite"/>
    </source>
</evidence>
<feature type="domain" description="CCHC-type" evidence="10">
    <location>
        <begin position="276"/>
        <end position="292"/>
    </location>
</feature>
<dbReference type="AlphaFoldDB" id="A0A9J6FD50"/>
<comment type="subcellular location">
    <subcellularLocation>
        <location evidence="1">Nucleus</location>
    </subcellularLocation>
</comment>
<dbReference type="GO" id="GO:0003723">
    <property type="term" value="F:RNA binding"/>
    <property type="evidence" value="ECO:0007669"/>
    <property type="project" value="TreeGrafter"/>
</dbReference>
<dbReference type="SMART" id="SM00343">
    <property type="entry name" value="ZnF_C2HC"/>
    <property type="match status" value="4"/>
</dbReference>
<keyword evidence="2" id="KW-0479">Metal-binding</keyword>
<reference evidence="11 12" key="1">
    <citation type="journal article" date="2020" name="Cell">
        <title>Large-Scale Comparative Analyses of Tick Genomes Elucidate Their Genetic Diversity and Vector Capacities.</title>
        <authorList>
            <consortium name="Tick Genome and Microbiome Consortium (TIGMIC)"/>
            <person name="Jia N."/>
            <person name="Wang J."/>
            <person name="Shi W."/>
            <person name="Du L."/>
            <person name="Sun Y."/>
            <person name="Zhan W."/>
            <person name="Jiang J.F."/>
            <person name="Wang Q."/>
            <person name="Zhang B."/>
            <person name="Ji P."/>
            <person name="Bell-Sakyi L."/>
            <person name="Cui X.M."/>
            <person name="Yuan T.T."/>
            <person name="Jiang B.G."/>
            <person name="Yang W.F."/>
            <person name="Lam T.T."/>
            <person name="Chang Q.C."/>
            <person name="Ding S.J."/>
            <person name="Wang X.J."/>
            <person name="Zhu J.G."/>
            <person name="Ruan X.D."/>
            <person name="Zhao L."/>
            <person name="Wei J.T."/>
            <person name="Ye R.Z."/>
            <person name="Que T.C."/>
            <person name="Du C.H."/>
            <person name="Zhou Y.H."/>
            <person name="Cheng J.X."/>
            <person name="Dai P.F."/>
            <person name="Guo W.B."/>
            <person name="Han X.H."/>
            <person name="Huang E.J."/>
            <person name="Li L.F."/>
            <person name="Wei W."/>
            <person name="Gao Y.C."/>
            <person name="Liu J.Z."/>
            <person name="Shao H.Z."/>
            <person name="Wang X."/>
            <person name="Wang C.C."/>
            <person name="Yang T.C."/>
            <person name="Huo Q.B."/>
            <person name="Li W."/>
            <person name="Chen H.Y."/>
            <person name="Chen S.E."/>
            <person name="Zhou L.G."/>
            <person name="Ni X.B."/>
            <person name="Tian J.H."/>
            <person name="Sheng Y."/>
            <person name="Liu T."/>
            <person name="Pan Y.S."/>
            <person name="Xia L.Y."/>
            <person name="Li J."/>
            <person name="Zhao F."/>
            <person name="Cao W.C."/>
        </authorList>
    </citation>
    <scope>NUCLEOTIDE SEQUENCE [LARGE SCALE GENOMIC DNA]</scope>
    <source>
        <strain evidence="11">HaeL-2018</strain>
    </source>
</reference>
<protein>
    <recommendedName>
        <fullName evidence="7">Zinc finger CCHC domain-containing protein 7</fullName>
    </recommendedName>
    <alternativeName>
        <fullName evidence="8">TRAMP-like complex RNA-binding factor ZCCHC7</fullName>
    </alternativeName>
</protein>
<dbReference type="GO" id="GO:0008270">
    <property type="term" value="F:zinc ion binding"/>
    <property type="evidence" value="ECO:0007669"/>
    <property type="project" value="UniProtKB-KW"/>
</dbReference>
<dbReference type="Proteomes" id="UP000821853">
    <property type="component" value="Chromosome 1"/>
</dbReference>
<keyword evidence="3" id="KW-0677">Repeat</keyword>
<evidence type="ECO:0000256" key="7">
    <source>
        <dbReference type="ARBA" id="ARBA00041190"/>
    </source>
</evidence>
<feature type="domain" description="CCHC-type" evidence="10">
    <location>
        <begin position="223"/>
        <end position="239"/>
    </location>
</feature>
<evidence type="ECO:0000313" key="12">
    <source>
        <dbReference type="Proteomes" id="UP000821853"/>
    </source>
</evidence>
<evidence type="ECO:0000256" key="2">
    <source>
        <dbReference type="ARBA" id="ARBA00022723"/>
    </source>
</evidence>
<dbReference type="OrthoDB" id="6498945at2759"/>
<dbReference type="SUPFAM" id="SSF57756">
    <property type="entry name" value="Retrovirus zinc finger-like domains"/>
    <property type="match status" value="1"/>
</dbReference>
<sequence length="491" mass="54348">MWSAYDEDSGSDDDREVDSDAPDSELEALLYSQIHYDFGDSRVQDPPGDSKVQDPPLITIDDEPTVEAKITRVVTPRTGAARCTVDAEQLKGVAKKKRKKPLKRAAAKLNLNSSAPAEVVVLSSDDDVIYFSDDNQHNISLNVLEAPKSTATDSDLWHVDADDRYRADRPSQSFRYHVALAGELCRCCGTRGHSTRSCRGRKTKVCAFCSEGGHNERRCPRRMCSRCYKKGHMVAECKQTVYPFCDLCRCKGHPSETEDGPIVKGQFIMKPPEERYCYNCGLQGHFGHELKVDACCTKHPGACKAHKHKSTVVSFPDEKRKKKQAAKKRSRDSLRLKKGRQNGRATPHVESEQQAAPEPQASRVARKRSRVRPQCQNGQPNGHVGPPNLERATRGPGAEPGHQAGGPPPSEQEDQHRSEDDAPAAKRRKAGGPKGAAAAARKAAAKRRKKAKRQAARRKSYQGEESAGPMVDRPSFSMPNNWRNSTFSGHH</sequence>
<dbReference type="GO" id="GO:0031499">
    <property type="term" value="C:TRAMP complex"/>
    <property type="evidence" value="ECO:0007669"/>
    <property type="project" value="TreeGrafter"/>
</dbReference>
<dbReference type="InterPro" id="IPR036875">
    <property type="entry name" value="Znf_CCHC_sf"/>
</dbReference>
<dbReference type="EMBL" id="JABSTR010000001">
    <property type="protein sequence ID" value="KAH9360819.1"/>
    <property type="molecule type" value="Genomic_DNA"/>
</dbReference>
<dbReference type="OMA" id="PEERYCY"/>
<feature type="domain" description="CCHC-type" evidence="10">
    <location>
        <begin position="205"/>
        <end position="221"/>
    </location>
</feature>
<dbReference type="GO" id="GO:0071036">
    <property type="term" value="P:nuclear polyadenylation-dependent snoRNA catabolic process"/>
    <property type="evidence" value="ECO:0007669"/>
    <property type="project" value="TreeGrafter"/>
</dbReference>
<dbReference type="GO" id="GO:0071037">
    <property type="term" value="P:nuclear polyadenylation-dependent snRNA catabolic process"/>
    <property type="evidence" value="ECO:0007669"/>
    <property type="project" value="TreeGrafter"/>
</dbReference>
<keyword evidence="6" id="KW-0539">Nucleus</keyword>
<name>A0A9J6FD50_HAELO</name>
<proteinExistence type="predicted"/>
<dbReference type="InterPro" id="IPR051644">
    <property type="entry name" value="TRAMP_AT-DNA-binding"/>
</dbReference>
<keyword evidence="5" id="KW-0862">Zinc</keyword>
<dbReference type="GO" id="GO:0071039">
    <property type="term" value="P:nuclear polyadenylation-dependent CUT catabolic process"/>
    <property type="evidence" value="ECO:0007669"/>
    <property type="project" value="TreeGrafter"/>
</dbReference>
<keyword evidence="12" id="KW-1185">Reference proteome</keyword>
<comment type="caution">
    <text evidence="11">The sequence shown here is derived from an EMBL/GenBank/DDBJ whole genome shotgun (WGS) entry which is preliminary data.</text>
</comment>
<feature type="compositionally biased region" description="Polar residues" evidence="9">
    <location>
        <begin position="477"/>
        <end position="491"/>
    </location>
</feature>
<accession>A0A9J6FD50</accession>
<evidence type="ECO:0000256" key="5">
    <source>
        <dbReference type="ARBA" id="ARBA00022833"/>
    </source>
</evidence>
<dbReference type="GO" id="GO:0071038">
    <property type="term" value="P:TRAMP-dependent tRNA surveillance pathway"/>
    <property type="evidence" value="ECO:0007669"/>
    <property type="project" value="TreeGrafter"/>
</dbReference>
<feature type="domain" description="CCHC-type" evidence="10">
    <location>
        <begin position="184"/>
        <end position="200"/>
    </location>
</feature>
<feature type="compositionally biased region" description="Basic and acidic residues" evidence="9">
    <location>
        <begin position="413"/>
        <end position="424"/>
    </location>
</feature>
<dbReference type="GO" id="GO:0071035">
    <property type="term" value="P:nuclear polyadenylation-dependent rRNA catabolic process"/>
    <property type="evidence" value="ECO:0007669"/>
    <property type="project" value="TreeGrafter"/>
</dbReference>
<feature type="compositionally biased region" description="Basic residues" evidence="9">
    <location>
        <begin position="320"/>
        <end position="341"/>
    </location>
</feature>
<dbReference type="VEuPathDB" id="VectorBase:HLOH_040169"/>
<dbReference type="GO" id="GO:0071031">
    <property type="term" value="P:nuclear mRNA surveillance of mRNA 3'-end processing"/>
    <property type="evidence" value="ECO:0007669"/>
    <property type="project" value="TreeGrafter"/>
</dbReference>
<evidence type="ECO:0000313" key="11">
    <source>
        <dbReference type="EMBL" id="KAH9360819.1"/>
    </source>
</evidence>
<organism evidence="11 12">
    <name type="scientific">Haemaphysalis longicornis</name>
    <name type="common">Bush tick</name>
    <dbReference type="NCBI Taxonomy" id="44386"/>
    <lineage>
        <taxon>Eukaryota</taxon>
        <taxon>Metazoa</taxon>
        <taxon>Ecdysozoa</taxon>
        <taxon>Arthropoda</taxon>
        <taxon>Chelicerata</taxon>
        <taxon>Arachnida</taxon>
        <taxon>Acari</taxon>
        <taxon>Parasitiformes</taxon>
        <taxon>Ixodida</taxon>
        <taxon>Ixodoidea</taxon>
        <taxon>Ixodidae</taxon>
        <taxon>Haemaphysalinae</taxon>
        <taxon>Haemaphysalis</taxon>
    </lineage>
</organism>
<evidence type="ECO:0000259" key="10">
    <source>
        <dbReference type="SMART" id="SM00343"/>
    </source>
</evidence>
<dbReference type="InterPro" id="IPR001878">
    <property type="entry name" value="Znf_CCHC"/>
</dbReference>
<feature type="region of interest" description="Disordered" evidence="9">
    <location>
        <begin position="307"/>
        <end position="491"/>
    </location>
</feature>
<evidence type="ECO:0000256" key="4">
    <source>
        <dbReference type="ARBA" id="ARBA00022771"/>
    </source>
</evidence>
<feature type="compositionally biased region" description="Basic residues" evidence="9">
    <location>
        <begin position="443"/>
        <end position="460"/>
    </location>
</feature>
<evidence type="ECO:0000256" key="8">
    <source>
        <dbReference type="ARBA" id="ARBA00043023"/>
    </source>
</evidence>
<dbReference type="PANTHER" id="PTHR46543:SF1">
    <property type="entry name" value="ZINC FINGER CCHC DOMAIN-CONTAINING PROTEIN 7"/>
    <property type="match status" value="1"/>
</dbReference>
<evidence type="ECO:0000256" key="6">
    <source>
        <dbReference type="ARBA" id="ARBA00023242"/>
    </source>
</evidence>
<dbReference type="PANTHER" id="PTHR46543">
    <property type="entry name" value="ZINC FINGER CCHC DOMAIN-CONTAINING PROTEIN 7"/>
    <property type="match status" value="1"/>
</dbReference>
<gene>
    <name evidence="11" type="ORF">HPB48_022155</name>
</gene>
<evidence type="ECO:0000256" key="3">
    <source>
        <dbReference type="ARBA" id="ARBA00022737"/>
    </source>
</evidence>